<accession>A0A2N8KAC9</accession>
<keyword evidence="2" id="KW-1185">Reference proteome</keyword>
<protein>
    <recommendedName>
        <fullName evidence="3">Histidine kinase</fullName>
    </recommendedName>
</protein>
<evidence type="ECO:0000313" key="2">
    <source>
        <dbReference type="Proteomes" id="UP000235994"/>
    </source>
</evidence>
<evidence type="ECO:0000313" key="1">
    <source>
        <dbReference type="EMBL" id="PND30413.1"/>
    </source>
</evidence>
<proteinExistence type="predicted"/>
<reference evidence="1 2" key="1">
    <citation type="submission" date="2018-01" db="EMBL/GenBank/DDBJ databases">
        <title>The draft genome of an aniline degradation strain ANB-1.</title>
        <authorList>
            <person name="Zhang L."/>
            <person name="Jiang J."/>
        </authorList>
    </citation>
    <scope>NUCLEOTIDE SEQUENCE [LARGE SCALE GENOMIC DNA]</scope>
    <source>
        <strain evidence="1 2">ANB-1</strain>
    </source>
</reference>
<dbReference type="EMBL" id="POQS01000009">
    <property type="protein sequence ID" value="PND30413.1"/>
    <property type="molecule type" value="Genomic_DNA"/>
</dbReference>
<gene>
    <name evidence="1" type="ORF">C1I89_28935</name>
</gene>
<name>A0A2N8KAC9_9BURK</name>
<evidence type="ECO:0008006" key="3">
    <source>
        <dbReference type="Google" id="ProtNLM"/>
    </source>
</evidence>
<organism evidence="1 2">
    <name type="scientific">Achromobacter pulmonis</name>
    <dbReference type="NCBI Taxonomy" id="1389932"/>
    <lineage>
        <taxon>Bacteria</taxon>
        <taxon>Pseudomonadati</taxon>
        <taxon>Pseudomonadota</taxon>
        <taxon>Betaproteobacteria</taxon>
        <taxon>Burkholderiales</taxon>
        <taxon>Alcaligenaceae</taxon>
        <taxon>Achromobacter</taxon>
    </lineage>
</organism>
<dbReference type="NCBIfam" id="NF038264">
    <property type="entry name" value="kinase_SiaB"/>
    <property type="match status" value="1"/>
</dbReference>
<dbReference type="InterPro" id="IPR046239">
    <property type="entry name" value="DUF6272"/>
</dbReference>
<sequence length="179" mass="19314">MNASDLYALGERFNQNRTLLCFNGPISRSLIEEIGNALKNYLNAEHARPAEAMDVFSVYIEMIQNIRQYAALRGDGDASATVVIGRRDDSRYVVSAGNLVRDEDGQQLVARIQELAALDKPALKAEYKQQLHKPRAQGVASGAGLGLIDIARRAGAPLQASLTPAADAGQAFFSLSVVI</sequence>
<dbReference type="AlphaFoldDB" id="A0A2N8KAC9"/>
<dbReference type="Proteomes" id="UP000235994">
    <property type="component" value="Unassembled WGS sequence"/>
</dbReference>
<comment type="caution">
    <text evidence="1">The sequence shown here is derived from an EMBL/GenBank/DDBJ whole genome shotgun (WGS) entry which is preliminary data.</text>
</comment>
<dbReference type="Pfam" id="PF19788">
    <property type="entry name" value="DUF6272"/>
    <property type="match status" value="1"/>
</dbReference>
<dbReference type="NCBIfam" id="NF038262">
    <property type="entry name" value="SiaB_fam_kinase"/>
    <property type="match status" value="1"/>
</dbReference>
<dbReference type="RefSeq" id="WP_102775726.1">
    <property type="nucleotide sequence ID" value="NZ_POQS01000009.1"/>
</dbReference>